<evidence type="ECO:0000313" key="3">
    <source>
        <dbReference type="EMBL" id="KAK1325375.1"/>
    </source>
</evidence>
<evidence type="ECO:0000313" key="4">
    <source>
        <dbReference type="Proteomes" id="UP001180020"/>
    </source>
</evidence>
<dbReference type="PANTHER" id="PTHR31286:SF180">
    <property type="entry name" value="OS10G0362600 PROTEIN"/>
    <property type="match status" value="1"/>
</dbReference>
<accession>A0AAV9FHH5</accession>
<feature type="compositionally biased region" description="Polar residues" evidence="1">
    <location>
        <begin position="157"/>
        <end position="171"/>
    </location>
</feature>
<protein>
    <recommendedName>
        <fullName evidence="2">Zinc knuckle CX2CX4HX4C domain-containing protein</fullName>
    </recommendedName>
</protein>
<gene>
    <name evidence="3" type="ORF">QJS10_CPA01g01440</name>
</gene>
<feature type="region of interest" description="Disordered" evidence="1">
    <location>
        <begin position="352"/>
        <end position="373"/>
    </location>
</feature>
<name>A0AAV9FHH5_ACOCL</name>
<dbReference type="Proteomes" id="UP001180020">
    <property type="component" value="Unassembled WGS sequence"/>
</dbReference>
<feature type="compositionally biased region" description="Basic and acidic residues" evidence="1">
    <location>
        <begin position="213"/>
        <end position="223"/>
    </location>
</feature>
<dbReference type="AlphaFoldDB" id="A0AAV9FHH5"/>
<evidence type="ECO:0000259" key="2">
    <source>
        <dbReference type="Pfam" id="PF14392"/>
    </source>
</evidence>
<dbReference type="InterPro" id="IPR040256">
    <property type="entry name" value="At4g02000-like"/>
</dbReference>
<feature type="compositionally biased region" description="Polar residues" evidence="1">
    <location>
        <begin position="179"/>
        <end position="212"/>
    </location>
</feature>
<comment type="caution">
    <text evidence="3">The sequence shown here is derived from an EMBL/GenBank/DDBJ whole genome shotgun (WGS) entry which is preliminary data.</text>
</comment>
<evidence type="ECO:0000256" key="1">
    <source>
        <dbReference type="SAM" id="MobiDB-lite"/>
    </source>
</evidence>
<dbReference type="EMBL" id="JAUJYO010000001">
    <property type="protein sequence ID" value="KAK1325375.1"/>
    <property type="molecule type" value="Genomic_DNA"/>
</dbReference>
<feature type="region of interest" description="Disordered" evidence="1">
    <location>
        <begin position="122"/>
        <end position="243"/>
    </location>
</feature>
<sequence>MSVLSGGPWIIQDHILSLMRWRDNFDPSTATFELTPIWIRYARALVEVDLRRPLCPGVWIGQDKRWQSFVYEKIPRICQICGRISHATEACEEARPEQNLNQVGSPDSPLTASEKGEVLHEINSSNNGEKSSDGPWRVVPPRRRPRNPPVEGKNPVNHVNQIELNLKTQESSHSKQMKGPSTSASSQGARNFASSKISESKPSNNAQSNISQLKRDDVDKSNQAERGNVSMRRISSPIVQPMIPPRKSEEKFKEISIGPEMKKDSQIVFSQPQPLALVERAVDRAHKKRGLDSQVVLITEDQPNVPYPTIQPSSSKAGNGAMALFRCSWSEMEPNEKDMNNMETTFAHSGMECEQYKPLPPPGRDGGQAPTVE</sequence>
<dbReference type="PANTHER" id="PTHR31286">
    <property type="entry name" value="GLYCINE-RICH CELL WALL STRUCTURAL PROTEIN 1.8-LIKE"/>
    <property type="match status" value="1"/>
</dbReference>
<dbReference type="Pfam" id="PF14392">
    <property type="entry name" value="zf-CCHC_4"/>
    <property type="match status" value="1"/>
</dbReference>
<reference evidence="3" key="2">
    <citation type="submission" date="2023-06" db="EMBL/GenBank/DDBJ databases">
        <authorList>
            <person name="Ma L."/>
            <person name="Liu K.-W."/>
            <person name="Li Z."/>
            <person name="Hsiao Y.-Y."/>
            <person name="Qi Y."/>
            <person name="Fu T."/>
            <person name="Tang G."/>
            <person name="Zhang D."/>
            <person name="Sun W.-H."/>
            <person name="Liu D.-K."/>
            <person name="Li Y."/>
            <person name="Chen G.-Z."/>
            <person name="Liu X.-D."/>
            <person name="Liao X.-Y."/>
            <person name="Jiang Y.-T."/>
            <person name="Yu X."/>
            <person name="Hao Y."/>
            <person name="Huang J."/>
            <person name="Zhao X.-W."/>
            <person name="Ke S."/>
            <person name="Chen Y.-Y."/>
            <person name="Wu W.-L."/>
            <person name="Hsu J.-L."/>
            <person name="Lin Y.-F."/>
            <person name="Huang M.-D."/>
            <person name="Li C.-Y."/>
            <person name="Huang L."/>
            <person name="Wang Z.-W."/>
            <person name="Zhao X."/>
            <person name="Zhong W.-Y."/>
            <person name="Peng D.-H."/>
            <person name="Ahmad S."/>
            <person name="Lan S."/>
            <person name="Zhang J.-S."/>
            <person name="Tsai W.-C."/>
            <person name="Van De Peer Y."/>
            <person name="Liu Z.-J."/>
        </authorList>
    </citation>
    <scope>NUCLEOTIDE SEQUENCE</scope>
    <source>
        <strain evidence="3">CP</strain>
        <tissue evidence="3">Leaves</tissue>
    </source>
</reference>
<keyword evidence="4" id="KW-1185">Reference proteome</keyword>
<organism evidence="3 4">
    <name type="scientific">Acorus calamus</name>
    <name type="common">Sweet flag</name>
    <dbReference type="NCBI Taxonomy" id="4465"/>
    <lineage>
        <taxon>Eukaryota</taxon>
        <taxon>Viridiplantae</taxon>
        <taxon>Streptophyta</taxon>
        <taxon>Embryophyta</taxon>
        <taxon>Tracheophyta</taxon>
        <taxon>Spermatophyta</taxon>
        <taxon>Magnoliopsida</taxon>
        <taxon>Liliopsida</taxon>
        <taxon>Acoraceae</taxon>
        <taxon>Acorus</taxon>
    </lineage>
</organism>
<feature type="domain" description="Zinc knuckle CX2CX4HX4C" evidence="2">
    <location>
        <begin position="66"/>
        <end position="92"/>
    </location>
</feature>
<proteinExistence type="predicted"/>
<dbReference type="InterPro" id="IPR025836">
    <property type="entry name" value="Zn_knuckle_CX2CX4HX4C"/>
</dbReference>
<reference evidence="3" key="1">
    <citation type="journal article" date="2023" name="Nat. Commun.">
        <title>Diploid and tetraploid genomes of Acorus and the evolution of monocots.</title>
        <authorList>
            <person name="Ma L."/>
            <person name="Liu K.W."/>
            <person name="Li Z."/>
            <person name="Hsiao Y.Y."/>
            <person name="Qi Y."/>
            <person name="Fu T."/>
            <person name="Tang G.D."/>
            <person name="Zhang D."/>
            <person name="Sun W.H."/>
            <person name="Liu D.K."/>
            <person name="Li Y."/>
            <person name="Chen G.Z."/>
            <person name="Liu X.D."/>
            <person name="Liao X.Y."/>
            <person name="Jiang Y.T."/>
            <person name="Yu X."/>
            <person name="Hao Y."/>
            <person name="Huang J."/>
            <person name="Zhao X.W."/>
            <person name="Ke S."/>
            <person name="Chen Y.Y."/>
            <person name="Wu W.L."/>
            <person name="Hsu J.L."/>
            <person name="Lin Y.F."/>
            <person name="Huang M.D."/>
            <person name="Li C.Y."/>
            <person name="Huang L."/>
            <person name="Wang Z.W."/>
            <person name="Zhao X."/>
            <person name="Zhong W.Y."/>
            <person name="Peng D.H."/>
            <person name="Ahmad S."/>
            <person name="Lan S."/>
            <person name="Zhang J.S."/>
            <person name="Tsai W.C."/>
            <person name="Van de Peer Y."/>
            <person name="Liu Z.J."/>
        </authorList>
    </citation>
    <scope>NUCLEOTIDE SEQUENCE</scope>
    <source>
        <strain evidence="3">CP</strain>
    </source>
</reference>